<proteinExistence type="predicted"/>
<sequence length="375" mass="37390">MRIRIAVVGVCTALLLTGCTSASPDAAAGRHSLEAKNGAADAAARRAVPRGRGSALPDDFNGDGLPDLVLNDLVKAEGDTYGDDAGIGIVYGTAGGAGVDPSVRQLLTPRERAAKVDGVLPAAFEAEAACDLDGDGYGDLIITTDPPYNGIGMPPVPLQILFGGPTGLTGRAVVLKIPAVARAGNEWPDHPVCGDFDGDGKTDLAVTASGGQVSFLRGPFTRAGAPRSAAAPVPAGGPVLAAPEPKADASADGSADVNGDGYDDLVVLGRARTPGRAARGRLLPGGPKGFGGAGATYGFKATRLPPAPKLPAGRGRTVTEAIRPGFGGGLATRTHRGETTDVVAVYAAGGRRPVTTFSTSVFLAGASSGTPTASP</sequence>
<reference evidence="5" key="1">
    <citation type="submission" date="2018-07" db="EMBL/GenBank/DDBJ databases">
        <authorList>
            <person name="Zhao J."/>
        </authorList>
    </citation>
    <scope>NUCLEOTIDE SEQUENCE [LARGE SCALE GENOMIC DNA]</scope>
    <source>
        <strain evidence="5">GSSD-12</strain>
    </source>
</reference>
<name>A0A345HRD2_9ACTN</name>
<evidence type="ECO:0000313" key="5">
    <source>
        <dbReference type="Proteomes" id="UP000253868"/>
    </source>
</evidence>
<dbReference type="PANTHER" id="PTHR46580">
    <property type="entry name" value="SENSOR KINASE-RELATED"/>
    <property type="match status" value="1"/>
</dbReference>
<dbReference type="SUPFAM" id="SSF69318">
    <property type="entry name" value="Integrin alpha N-terminal domain"/>
    <property type="match status" value="1"/>
</dbReference>
<keyword evidence="5" id="KW-1185">Reference proteome</keyword>
<evidence type="ECO:0000256" key="2">
    <source>
        <dbReference type="SAM" id="MobiDB-lite"/>
    </source>
</evidence>
<keyword evidence="1 3" id="KW-0732">Signal</keyword>
<feature type="compositionally biased region" description="Low complexity" evidence="2">
    <location>
        <begin position="226"/>
        <end position="244"/>
    </location>
</feature>
<organism evidence="4 5">
    <name type="scientific">Streptomyces paludis</name>
    <dbReference type="NCBI Taxonomy" id="2282738"/>
    <lineage>
        <taxon>Bacteria</taxon>
        <taxon>Bacillati</taxon>
        <taxon>Actinomycetota</taxon>
        <taxon>Actinomycetes</taxon>
        <taxon>Kitasatosporales</taxon>
        <taxon>Streptomycetaceae</taxon>
        <taxon>Streptomyces</taxon>
    </lineage>
</organism>
<evidence type="ECO:0000313" key="4">
    <source>
        <dbReference type="EMBL" id="AXG79256.1"/>
    </source>
</evidence>
<dbReference type="Gene3D" id="2.130.10.130">
    <property type="entry name" value="Integrin alpha, N-terminal"/>
    <property type="match status" value="2"/>
</dbReference>
<dbReference type="Pfam" id="PF01839">
    <property type="entry name" value="FG-GAP"/>
    <property type="match status" value="1"/>
</dbReference>
<dbReference type="InterPro" id="IPR013517">
    <property type="entry name" value="FG-GAP"/>
</dbReference>
<dbReference type="KEGG" id="spad:DVK44_18100"/>
<dbReference type="OrthoDB" id="4318513at2"/>
<dbReference type="InterPro" id="IPR028994">
    <property type="entry name" value="Integrin_alpha_N"/>
</dbReference>
<dbReference type="PANTHER" id="PTHR46580:SF2">
    <property type="entry name" value="MAM DOMAIN-CONTAINING PROTEIN"/>
    <property type="match status" value="1"/>
</dbReference>
<feature type="region of interest" description="Disordered" evidence="2">
    <location>
        <begin position="226"/>
        <end position="255"/>
    </location>
</feature>
<gene>
    <name evidence="4" type="ORF">DVK44_18100</name>
</gene>
<dbReference type="EMBL" id="CP031194">
    <property type="protein sequence ID" value="AXG79256.1"/>
    <property type="molecule type" value="Genomic_DNA"/>
</dbReference>
<accession>A0A345HRD2</accession>
<dbReference type="Proteomes" id="UP000253868">
    <property type="component" value="Chromosome"/>
</dbReference>
<dbReference type="RefSeq" id="WP_114660589.1">
    <property type="nucleotide sequence ID" value="NZ_CP031194.1"/>
</dbReference>
<protein>
    <submittedName>
        <fullName evidence="4">VCBS repeat-containing protein</fullName>
    </submittedName>
</protein>
<evidence type="ECO:0000256" key="1">
    <source>
        <dbReference type="ARBA" id="ARBA00022729"/>
    </source>
</evidence>
<evidence type="ECO:0000256" key="3">
    <source>
        <dbReference type="SAM" id="SignalP"/>
    </source>
</evidence>
<feature type="signal peptide" evidence="3">
    <location>
        <begin position="1"/>
        <end position="22"/>
    </location>
</feature>
<dbReference type="PROSITE" id="PS51257">
    <property type="entry name" value="PROKAR_LIPOPROTEIN"/>
    <property type="match status" value="1"/>
</dbReference>
<feature type="chain" id="PRO_5016634344" evidence="3">
    <location>
        <begin position="23"/>
        <end position="375"/>
    </location>
</feature>
<dbReference type="AlphaFoldDB" id="A0A345HRD2"/>